<organism evidence="1 2">
    <name type="scientific">Streptomyces yaanensis</name>
    <dbReference type="NCBI Taxonomy" id="1142239"/>
    <lineage>
        <taxon>Bacteria</taxon>
        <taxon>Bacillati</taxon>
        <taxon>Actinomycetota</taxon>
        <taxon>Actinomycetes</taxon>
        <taxon>Kitasatosporales</taxon>
        <taxon>Streptomycetaceae</taxon>
        <taxon>Streptomyces</taxon>
    </lineage>
</organism>
<name>A0ABV7SKK4_9ACTN</name>
<sequence length="117" mass="13100">MGRDTPRYPTPFAKYDGSLIGAHAPVTLPVVSDSVDWEVAVFGAQRSASRTTPSRMGTRRPRSTVTFLVRGGGRRRVRWARWLCRFIALLQWAPGTGRGYCPAPASRLWITRAVRSR</sequence>
<gene>
    <name evidence="1" type="ORF">ACFOZ0_30305</name>
</gene>
<protein>
    <submittedName>
        <fullName evidence="1">Uncharacterized protein</fullName>
    </submittedName>
</protein>
<evidence type="ECO:0000313" key="1">
    <source>
        <dbReference type="EMBL" id="MFC3577487.1"/>
    </source>
</evidence>
<accession>A0ABV7SKK4</accession>
<comment type="caution">
    <text evidence="1">The sequence shown here is derived from an EMBL/GenBank/DDBJ whole genome shotgun (WGS) entry which is preliminary data.</text>
</comment>
<proteinExistence type="predicted"/>
<dbReference type="Proteomes" id="UP001595701">
    <property type="component" value="Unassembled WGS sequence"/>
</dbReference>
<evidence type="ECO:0000313" key="2">
    <source>
        <dbReference type="Proteomes" id="UP001595701"/>
    </source>
</evidence>
<dbReference type="EMBL" id="JBHRWR010000033">
    <property type="protein sequence ID" value="MFC3577487.1"/>
    <property type="molecule type" value="Genomic_DNA"/>
</dbReference>
<reference evidence="2" key="1">
    <citation type="journal article" date="2019" name="Int. J. Syst. Evol. Microbiol.">
        <title>The Global Catalogue of Microorganisms (GCM) 10K type strain sequencing project: providing services to taxonomists for standard genome sequencing and annotation.</title>
        <authorList>
            <consortium name="The Broad Institute Genomics Platform"/>
            <consortium name="The Broad Institute Genome Sequencing Center for Infectious Disease"/>
            <person name="Wu L."/>
            <person name="Ma J."/>
        </authorList>
    </citation>
    <scope>NUCLEOTIDE SEQUENCE [LARGE SCALE GENOMIC DNA]</scope>
    <source>
        <strain evidence="2">CGMCC 4.7035</strain>
    </source>
</reference>
<keyword evidence="2" id="KW-1185">Reference proteome</keyword>
<dbReference type="RefSeq" id="WP_386276354.1">
    <property type="nucleotide sequence ID" value="NZ_JBHRWR010000033.1"/>
</dbReference>